<keyword evidence="4 10" id="KW-0808">Transferase</keyword>
<proteinExistence type="inferred from homology"/>
<dbReference type="Gene3D" id="3.40.718.10">
    <property type="entry name" value="Isopropylmalate Dehydrogenase"/>
    <property type="match status" value="1"/>
</dbReference>
<gene>
    <name evidence="10" type="primary">plsX</name>
    <name evidence="11" type="ORF">CDO51_04775</name>
</gene>
<dbReference type="Pfam" id="PF02504">
    <property type="entry name" value="FA_synthesis"/>
    <property type="match status" value="1"/>
</dbReference>
<reference evidence="11 12" key="1">
    <citation type="submission" date="2017-06" db="EMBL/GenBank/DDBJ databases">
        <title>Draft Genome Sequence of Natranaerobius trueperi halophilic, alkalithermophilic bacteria from soda lakes.</title>
        <authorList>
            <person name="Zhao B."/>
        </authorList>
    </citation>
    <scope>NUCLEOTIDE SEQUENCE [LARGE SCALE GENOMIC DNA]</scope>
    <source>
        <strain evidence="11 12">DSM 18760</strain>
    </source>
</reference>
<evidence type="ECO:0000313" key="11">
    <source>
        <dbReference type="EMBL" id="OWZ84188.1"/>
    </source>
</evidence>
<accession>A0A226BYR8</accession>
<dbReference type="EC" id="2.3.1.274" evidence="8 10"/>
<dbReference type="UniPathway" id="UPA00085"/>
<comment type="catalytic activity">
    <reaction evidence="1 10">
        <text>a fatty acyl-[ACP] + phosphate = an acyl phosphate + holo-[ACP]</text>
        <dbReference type="Rhea" id="RHEA:42292"/>
        <dbReference type="Rhea" id="RHEA-COMP:9685"/>
        <dbReference type="Rhea" id="RHEA-COMP:14125"/>
        <dbReference type="ChEBI" id="CHEBI:43474"/>
        <dbReference type="ChEBI" id="CHEBI:59918"/>
        <dbReference type="ChEBI" id="CHEBI:64479"/>
        <dbReference type="ChEBI" id="CHEBI:138651"/>
        <dbReference type="EC" id="2.3.1.274"/>
    </reaction>
</comment>
<evidence type="ECO:0000256" key="4">
    <source>
        <dbReference type="ARBA" id="ARBA00022679"/>
    </source>
</evidence>
<keyword evidence="5 10" id="KW-0443">Lipid metabolism</keyword>
<dbReference type="OrthoDB" id="9806408at2"/>
<keyword evidence="7 10" id="KW-1208">Phospholipid metabolism</keyword>
<comment type="similarity">
    <text evidence="10">Belongs to the PlsX family.</text>
</comment>
<dbReference type="SUPFAM" id="SSF53659">
    <property type="entry name" value="Isocitrate/Isopropylmalate dehydrogenase-like"/>
    <property type="match status" value="1"/>
</dbReference>
<comment type="subcellular location">
    <subcellularLocation>
        <location evidence="10">Cytoplasm</location>
    </subcellularLocation>
    <text evidence="10">Associated with the membrane possibly through PlsY.</text>
</comment>
<dbReference type="NCBIfam" id="TIGR00182">
    <property type="entry name" value="plsX"/>
    <property type="match status" value="1"/>
</dbReference>
<keyword evidence="3 10" id="KW-0444">Lipid biosynthesis</keyword>
<dbReference type="GO" id="GO:0008654">
    <property type="term" value="P:phospholipid biosynthetic process"/>
    <property type="evidence" value="ECO:0007669"/>
    <property type="project" value="UniProtKB-KW"/>
</dbReference>
<dbReference type="PANTHER" id="PTHR30100:SF1">
    <property type="entry name" value="PHOSPHATE ACYLTRANSFERASE"/>
    <property type="match status" value="1"/>
</dbReference>
<evidence type="ECO:0000256" key="10">
    <source>
        <dbReference type="HAMAP-Rule" id="MF_00019"/>
    </source>
</evidence>
<comment type="caution">
    <text evidence="11">The sequence shown here is derived from an EMBL/GenBank/DDBJ whole genome shotgun (WGS) entry which is preliminary data.</text>
</comment>
<evidence type="ECO:0000256" key="3">
    <source>
        <dbReference type="ARBA" id="ARBA00022516"/>
    </source>
</evidence>
<dbReference type="Proteomes" id="UP000214588">
    <property type="component" value="Unassembled WGS sequence"/>
</dbReference>
<evidence type="ECO:0000256" key="2">
    <source>
        <dbReference type="ARBA" id="ARBA00022490"/>
    </source>
</evidence>
<dbReference type="GO" id="GO:0006633">
    <property type="term" value="P:fatty acid biosynthetic process"/>
    <property type="evidence" value="ECO:0007669"/>
    <property type="project" value="UniProtKB-UniRule"/>
</dbReference>
<dbReference type="InterPro" id="IPR003664">
    <property type="entry name" value="FA_synthesis"/>
</dbReference>
<comment type="pathway">
    <text evidence="10">Lipid metabolism; phospholipid metabolism.</text>
</comment>
<protein>
    <recommendedName>
        <fullName evidence="8 10">Phosphate acyltransferase</fullName>
        <ecNumber evidence="8 10">2.3.1.274</ecNumber>
    </recommendedName>
    <alternativeName>
        <fullName evidence="10">Acyl-ACP phosphotransacylase</fullName>
    </alternativeName>
    <alternativeName>
        <fullName evidence="10">Acyl-[acyl-carrier-protein]--phosphate acyltransferase</fullName>
    </alternativeName>
    <alternativeName>
        <fullName evidence="10">Phosphate-acyl-ACP acyltransferase</fullName>
    </alternativeName>
</protein>
<dbReference type="PIRSF" id="PIRSF002465">
    <property type="entry name" value="Phsphlp_syn_PlsX"/>
    <property type="match status" value="1"/>
</dbReference>
<dbReference type="GO" id="GO:0043811">
    <property type="term" value="F:phosphate:acyl-[acyl carrier protein] acyltransferase activity"/>
    <property type="evidence" value="ECO:0007669"/>
    <property type="project" value="UniProtKB-UniRule"/>
</dbReference>
<sequence length="338" mass="36671">MTVRIAVDVMGGDNAPNAPLDGAIQAMQENDDIEIVLFGEKHLIDNHLDKKNIVNIKDRIHIDNTTEVITNDDNPTKAIKEKNDSSLIKAMVAVKNGEVDAMVSSGNTGAFMAGGLLKVGRLAKIKRPALAPVFPTFDGKGTIVLDVGATMDPKPENLKDFAIMGSLYVEKVLKRDLPKVGLINVGEEASKGNQLVKESYELLQTTGINFQGNIEARELLSGKVDVAVCEGFLGNVLLKFMEGFGKDMFNTMKNEFTSSLTGQLGAMLLKPNLKNLKNRFDYSEYGGAPFLGINGILVKSHGSSDDLAIKNAINKQSYHLAKENILTAFSEEIMKGVE</sequence>
<dbReference type="EMBL" id="NIQC01000007">
    <property type="protein sequence ID" value="OWZ84188.1"/>
    <property type="molecule type" value="Genomic_DNA"/>
</dbReference>
<evidence type="ECO:0000256" key="6">
    <source>
        <dbReference type="ARBA" id="ARBA00023209"/>
    </source>
</evidence>
<dbReference type="AlphaFoldDB" id="A0A226BYR8"/>
<evidence type="ECO:0000256" key="7">
    <source>
        <dbReference type="ARBA" id="ARBA00023264"/>
    </source>
</evidence>
<dbReference type="InterPro" id="IPR012281">
    <property type="entry name" value="Phospholipid_synth_PlsX-like"/>
</dbReference>
<evidence type="ECO:0000256" key="1">
    <source>
        <dbReference type="ARBA" id="ARBA00001232"/>
    </source>
</evidence>
<keyword evidence="2 10" id="KW-0963">Cytoplasm</keyword>
<dbReference type="PANTHER" id="PTHR30100">
    <property type="entry name" value="FATTY ACID/PHOSPHOLIPID SYNTHESIS PROTEIN PLSX"/>
    <property type="match status" value="1"/>
</dbReference>
<organism evidence="11 12">
    <name type="scientific">Natranaerobius trueperi</name>
    <dbReference type="NCBI Taxonomy" id="759412"/>
    <lineage>
        <taxon>Bacteria</taxon>
        <taxon>Bacillati</taxon>
        <taxon>Bacillota</taxon>
        <taxon>Clostridia</taxon>
        <taxon>Natranaerobiales</taxon>
        <taxon>Natranaerobiaceae</taxon>
        <taxon>Natranaerobius</taxon>
    </lineage>
</organism>
<evidence type="ECO:0000256" key="9">
    <source>
        <dbReference type="ARBA" id="ARBA00046608"/>
    </source>
</evidence>
<comment type="function">
    <text evidence="10">Catalyzes the reversible formation of acyl-phosphate (acyl-PO(4)) from acyl-[acyl-carrier-protein] (acyl-ACP). This enzyme utilizes acyl-ACP as fatty acyl donor, but not acyl-CoA.</text>
</comment>
<evidence type="ECO:0000256" key="5">
    <source>
        <dbReference type="ARBA" id="ARBA00023098"/>
    </source>
</evidence>
<name>A0A226BYR8_9FIRM</name>
<dbReference type="HAMAP" id="MF_00019">
    <property type="entry name" value="PlsX"/>
    <property type="match status" value="1"/>
</dbReference>
<evidence type="ECO:0000256" key="8">
    <source>
        <dbReference type="ARBA" id="ARBA00024069"/>
    </source>
</evidence>
<keyword evidence="11" id="KW-0012">Acyltransferase</keyword>
<comment type="subunit">
    <text evidence="9 10">Homodimer. Probably interacts with PlsY.</text>
</comment>
<keyword evidence="6 10" id="KW-0594">Phospholipid biosynthesis</keyword>
<keyword evidence="12" id="KW-1185">Reference proteome</keyword>
<evidence type="ECO:0000313" key="12">
    <source>
        <dbReference type="Proteomes" id="UP000214588"/>
    </source>
</evidence>
<dbReference type="GO" id="GO:0005737">
    <property type="term" value="C:cytoplasm"/>
    <property type="evidence" value="ECO:0007669"/>
    <property type="project" value="UniProtKB-SubCell"/>
</dbReference>
<dbReference type="RefSeq" id="WP_089023166.1">
    <property type="nucleotide sequence ID" value="NZ_NIQC01000007.1"/>
</dbReference>